<dbReference type="GO" id="GO:0071111">
    <property type="term" value="F:cyclic-guanylate-specific phosphodiesterase activity"/>
    <property type="evidence" value="ECO:0007669"/>
    <property type="project" value="InterPro"/>
</dbReference>
<protein>
    <recommendedName>
        <fullName evidence="1">EAL domain-containing protein</fullName>
    </recommendedName>
</protein>
<keyword evidence="3" id="KW-1185">Reference proteome</keyword>
<feature type="domain" description="EAL" evidence="1">
    <location>
        <begin position="1"/>
        <end position="192"/>
    </location>
</feature>
<dbReference type="InterPro" id="IPR001633">
    <property type="entry name" value="EAL_dom"/>
</dbReference>
<dbReference type="InterPro" id="IPR035919">
    <property type="entry name" value="EAL_sf"/>
</dbReference>
<evidence type="ECO:0000259" key="1">
    <source>
        <dbReference type="PROSITE" id="PS50883"/>
    </source>
</evidence>
<dbReference type="CDD" id="cd01948">
    <property type="entry name" value="EAL"/>
    <property type="match status" value="1"/>
</dbReference>
<dbReference type="Proteomes" id="UP001157440">
    <property type="component" value="Unassembled WGS sequence"/>
</dbReference>
<dbReference type="InterPro" id="IPR050706">
    <property type="entry name" value="Cyclic-di-GMP_PDE-like"/>
</dbReference>
<sequence>MGMIRTGVGFASLAGYYLSLFSWPRPLGIAVNVSAIQLHNPHFVQFVHGTLFETGLKAERLEIEITETALIRDPARALLTLRQLKALGIRIAMDDFGTGYSSLSNLRSFPFDRIKIDGSFIKAVHSNPQGAAIVRSVLGLGRGLGLAVVAEGVETDEELSFLAAEHCTLAQGYLLGRPAPIERFSTHTHGTAPEAAASVA</sequence>
<organism evidence="2 3">
    <name type="scientific">Methylobacterium tardum</name>
    <dbReference type="NCBI Taxonomy" id="374432"/>
    <lineage>
        <taxon>Bacteria</taxon>
        <taxon>Pseudomonadati</taxon>
        <taxon>Pseudomonadota</taxon>
        <taxon>Alphaproteobacteria</taxon>
        <taxon>Hyphomicrobiales</taxon>
        <taxon>Methylobacteriaceae</taxon>
        <taxon>Methylobacterium</taxon>
    </lineage>
</organism>
<dbReference type="SMART" id="SM00052">
    <property type="entry name" value="EAL"/>
    <property type="match status" value="1"/>
</dbReference>
<dbReference type="PANTHER" id="PTHR33121">
    <property type="entry name" value="CYCLIC DI-GMP PHOSPHODIESTERASE PDEF"/>
    <property type="match status" value="1"/>
</dbReference>
<reference evidence="3" key="1">
    <citation type="journal article" date="2019" name="Int. J. Syst. Evol. Microbiol.">
        <title>The Global Catalogue of Microorganisms (GCM) 10K type strain sequencing project: providing services to taxonomists for standard genome sequencing and annotation.</title>
        <authorList>
            <consortium name="The Broad Institute Genomics Platform"/>
            <consortium name="The Broad Institute Genome Sequencing Center for Infectious Disease"/>
            <person name="Wu L."/>
            <person name="Ma J."/>
        </authorList>
    </citation>
    <scope>NUCLEOTIDE SEQUENCE [LARGE SCALE GENOMIC DNA]</scope>
    <source>
        <strain evidence="3">NBRC 103632</strain>
    </source>
</reference>
<gene>
    <name evidence="2" type="ORF">GCM10007890_20160</name>
</gene>
<dbReference type="Pfam" id="PF00563">
    <property type="entry name" value="EAL"/>
    <property type="match status" value="1"/>
</dbReference>
<name>A0AA37WTA4_9HYPH</name>
<dbReference type="SUPFAM" id="SSF141868">
    <property type="entry name" value="EAL domain-like"/>
    <property type="match status" value="1"/>
</dbReference>
<accession>A0AA37WTA4</accession>
<proteinExistence type="predicted"/>
<evidence type="ECO:0000313" key="3">
    <source>
        <dbReference type="Proteomes" id="UP001157440"/>
    </source>
</evidence>
<comment type="caution">
    <text evidence="2">The sequence shown here is derived from an EMBL/GenBank/DDBJ whole genome shotgun (WGS) entry which is preliminary data.</text>
</comment>
<dbReference type="Gene3D" id="3.20.20.450">
    <property type="entry name" value="EAL domain"/>
    <property type="match status" value="1"/>
</dbReference>
<dbReference type="AlphaFoldDB" id="A0AA37WTA4"/>
<dbReference type="PROSITE" id="PS50883">
    <property type="entry name" value="EAL"/>
    <property type="match status" value="1"/>
</dbReference>
<evidence type="ECO:0000313" key="2">
    <source>
        <dbReference type="EMBL" id="GLS70003.1"/>
    </source>
</evidence>
<dbReference type="PANTHER" id="PTHR33121:SF70">
    <property type="entry name" value="SIGNALING PROTEIN YKOW"/>
    <property type="match status" value="1"/>
</dbReference>
<dbReference type="EMBL" id="BSPL01000013">
    <property type="protein sequence ID" value="GLS70003.1"/>
    <property type="molecule type" value="Genomic_DNA"/>
</dbReference>